<dbReference type="PANTHER" id="PTHR12184">
    <property type="entry name" value="UBIQUINOL-CYTOCHROME C REDUCTASE COMPLEX ASSEMBLY FACTOR 1 FAMILY MEMBER"/>
    <property type="match status" value="1"/>
</dbReference>
<dbReference type="GeneID" id="19173119"/>
<dbReference type="GO" id="GO:0005739">
    <property type="term" value="C:mitochondrion"/>
    <property type="evidence" value="ECO:0007669"/>
    <property type="project" value="TreeGrafter"/>
</dbReference>
<organism evidence="3 4">
    <name type="scientific">Capronia epimyces CBS 606.96</name>
    <dbReference type="NCBI Taxonomy" id="1182542"/>
    <lineage>
        <taxon>Eukaryota</taxon>
        <taxon>Fungi</taxon>
        <taxon>Dikarya</taxon>
        <taxon>Ascomycota</taxon>
        <taxon>Pezizomycotina</taxon>
        <taxon>Eurotiomycetes</taxon>
        <taxon>Chaetothyriomycetidae</taxon>
        <taxon>Chaetothyriales</taxon>
        <taxon>Herpotrichiellaceae</taxon>
        <taxon>Capronia</taxon>
    </lineage>
</organism>
<evidence type="ECO:0000256" key="1">
    <source>
        <dbReference type="ARBA" id="ARBA00006407"/>
    </source>
</evidence>
<evidence type="ECO:0000313" key="3">
    <source>
        <dbReference type="EMBL" id="EXJ77874.1"/>
    </source>
</evidence>
<dbReference type="PANTHER" id="PTHR12184:SF1">
    <property type="entry name" value="UBIQUINOL-CYTOCHROME-C REDUCTASE COMPLEX ASSEMBLY FACTOR 1"/>
    <property type="match status" value="1"/>
</dbReference>
<proteinExistence type="inferred from homology"/>
<dbReference type="Pfam" id="PF03981">
    <property type="entry name" value="Ubiq_cyt_C_chap"/>
    <property type="match status" value="1"/>
</dbReference>
<dbReference type="Proteomes" id="UP000019478">
    <property type="component" value="Unassembled WGS sequence"/>
</dbReference>
<dbReference type="EMBL" id="AMGY01000009">
    <property type="protein sequence ID" value="EXJ77874.1"/>
    <property type="molecule type" value="Genomic_DNA"/>
</dbReference>
<gene>
    <name evidence="3" type="ORF">A1O3_09033</name>
</gene>
<protein>
    <recommendedName>
        <fullName evidence="2">Ubiquinol-cytochrome c chaperone domain-containing protein</fullName>
    </recommendedName>
</protein>
<dbReference type="eggNOG" id="KOG2873">
    <property type="taxonomic scope" value="Eukaryota"/>
</dbReference>
<dbReference type="GO" id="GO:0034551">
    <property type="term" value="P:mitochondrial respiratory chain complex III assembly"/>
    <property type="evidence" value="ECO:0007669"/>
    <property type="project" value="TreeGrafter"/>
</dbReference>
<dbReference type="InterPro" id="IPR021150">
    <property type="entry name" value="Ubiq_cyt_c_chap"/>
</dbReference>
<name>W9Y640_9EURO</name>
<dbReference type="RefSeq" id="XP_007737319.1">
    <property type="nucleotide sequence ID" value="XM_007739129.1"/>
</dbReference>
<evidence type="ECO:0000259" key="2">
    <source>
        <dbReference type="Pfam" id="PF03981"/>
    </source>
</evidence>
<evidence type="ECO:0000313" key="4">
    <source>
        <dbReference type="Proteomes" id="UP000019478"/>
    </source>
</evidence>
<accession>W9Y640</accession>
<reference evidence="3 4" key="1">
    <citation type="submission" date="2013-03" db="EMBL/GenBank/DDBJ databases">
        <title>The Genome Sequence of Capronia epimyces CBS 606.96.</title>
        <authorList>
            <consortium name="The Broad Institute Genomics Platform"/>
            <person name="Cuomo C."/>
            <person name="de Hoog S."/>
            <person name="Gorbushina A."/>
            <person name="Walker B."/>
            <person name="Young S.K."/>
            <person name="Zeng Q."/>
            <person name="Gargeya S."/>
            <person name="Fitzgerald M."/>
            <person name="Haas B."/>
            <person name="Abouelleil A."/>
            <person name="Allen A.W."/>
            <person name="Alvarado L."/>
            <person name="Arachchi H.M."/>
            <person name="Berlin A.M."/>
            <person name="Chapman S.B."/>
            <person name="Gainer-Dewar J."/>
            <person name="Goldberg J."/>
            <person name="Griggs A."/>
            <person name="Gujja S."/>
            <person name="Hansen M."/>
            <person name="Howarth C."/>
            <person name="Imamovic A."/>
            <person name="Ireland A."/>
            <person name="Larimer J."/>
            <person name="McCowan C."/>
            <person name="Murphy C."/>
            <person name="Pearson M."/>
            <person name="Poon T.W."/>
            <person name="Priest M."/>
            <person name="Roberts A."/>
            <person name="Saif S."/>
            <person name="Shea T."/>
            <person name="Sisk P."/>
            <person name="Sykes S."/>
            <person name="Wortman J."/>
            <person name="Nusbaum C."/>
            <person name="Birren B."/>
        </authorList>
    </citation>
    <scope>NUCLEOTIDE SEQUENCE [LARGE SCALE GENOMIC DNA]</scope>
    <source>
        <strain evidence="3 4">CBS 606.96</strain>
    </source>
</reference>
<dbReference type="InterPro" id="IPR007129">
    <property type="entry name" value="Ubiqinol_cyt_c_chaperone_CPB3"/>
</dbReference>
<comment type="caution">
    <text evidence="3">The sequence shown here is derived from an EMBL/GenBank/DDBJ whole genome shotgun (WGS) entry which is preliminary data.</text>
</comment>
<dbReference type="HOGENOM" id="CLU_053729_1_0_1"/>
<dbReference type="OrthoDB" id="10253878at2759"/>
<dbReference type="AlphaFoldDB" id="W9Y640"/>
<keyword evidence="4" id="KW-1185">Reference proteome</keyword>
<feature type="domain" description="Ubiquinol-cytochrome c chaperone" evidence="2">
    <location>
        <begin position="89"/>
        <end position="227"/>
    </location>
</feature>
<sequence>MQRKIQSSLQRPDLASRLAQGLRKTAKSTTQTYITYGQTDVLFKSCARQADYFIPEDQRMHVVTGTGPPKAADGADLGQAVAETWWFNTVNLPPTFSTWSAVTFLHMYIMTVRLRALQTPAAFQSYHRYLIENFSQAAEDKMATEHNMYARGIRNRYLKDLFLQWRGNIIAYDEGLAKGDAVLGAAVWRNLFRGQEDVDWEKVALVVSFMRQVISKLGDLRVTDMMNEMDGPKGLWALSQREAEVMLERGSKGLTEPFTE</sequence>
<dbReference type="STRING" id="1182542.W9Y640"/>
<comment type="similarity">
    <text evidence="1">Belongs to the CBP3 family.</text>
</comment>